<feature type="region of interest" description="Disordered" evidence="1">
    <location>
        <begin position="1"/>
        <end position="72"/>
    </location>
</feature>
<evidence type="ECO:0000313" key="2">
    <source>
        <dbReference type="Proteomes" id="UP000887540"/>
    </source>
</evidence>
<evidence type="ECO:0000313" key="3">
    <source>
        <dbReference type="WBParaSite" id="ACRNAN_scaffold1539.g24710.t1"/>
    </source>
</evidence>
<protein>
    <submittedName>
        <fullName evidence="3">Uncharacterized protein</fullName>
    </submittedName>
</protein>
<organism evidence="2 3">
    <name type="scientific">Acrobeloides nanus</name>
    <dbReference type="NCBI Taxonomy" id="290746"/>
    <lineage>
        <taxon>Eukaryota</taxon>
        <taxon>Metazoa</taxon>
        <taxon>Ecdysozoa</taxon>
        <taxon>Nematoda</taxon>
        <taxon>Chromadorea</taxon>
        <taxon>Rhabditida</taxon>
        <taxon>Tylenchina</taxon>
        <taxon>Cephalobomorpha</taxon>
        <taxon>Cephaloboidea</taxon>
        <taxon>Cephalobidae</taxon>
        <taxon>Acrobeloides</taxon>
    </lineage>
</organism>
<feature type="region of interest" description="Disordered" evidence="1">
    <location>
        <begin position="138"/>
        <end position="162"/>
    </location>
</feature>
<feature type="region of interest" description="Disordered" evidence="1">
    <location>
        <begin position="233"/>
        <end position="271"/>
    </location>
</feature>
<reference evidence="3" key="1">
    <citation type="submission" date="2022-11" db="UniProtKB">
        <authorList>
            <consortium name="WormBaseParasite"/>
        </authorList>
    </citation>
    <scope>IDENTIFICATION</scope>
</reference>
<dbReference type="Proteomes" id="UP000887540">
    <property type="component" value="Unplaced"/>
</dbReference>
<dbReference type="AlphaFoldDB" id="A0A914CW31"/>
<feature type="compositionally biased region" description="Acidic residues" evidence="1">
    <location>
        <begin position="262"/>
        <end position="271"/>
    </location>
</feature>
<feature type="region of interest" description="Disordered" evidence="1">
    <location>
        <begin position="380"/>
        <end position="406"/>
    </location>
</feature>
<proteinExistence type="predicted"/>
<accession>A0A914CW31</accession>
<feature type="compositionally biased region" description="Basic and acidic residues" evidence="1">
    <location>
        <begin position="237"/>
        <end position="252"/>
    </location>
</feature>
<name>A0A914CW31_9BILA</name>
<feature type="compositionally biased region" description="Basic and acidic residues" evidence="1">
    <location>
        <begin position="388"/>
        <end position="399"/>
    </location>
</feature>
<feature type="compositionally biased region" description="Basic and acidic residues" evidence="1">
    <location>
        <begin position="138"/>
        <end position="151"/>
    </location>
</feature>
<keyword evidence="2" id="KW-1185">Reference proteome</keyword>
<evidence type="ECO:0000256" key="1">
    <source>
        <dbReference type="SAM" id="MobiDB-lite"/>
    </source>
</evidence>
<dbReference type="WBParaSite" id="ACRNAN_scaffold1539.g24710.t1">
    <property type="protein sequence ID" value="ACRNAN_scaffold1539.g24710.t1"/>
    <property type="gene ID" value="ACRNAN_scaffold1539.g24710"/>
</dbReference>
<sequence length="406" mass="46565">MEIVMEMAAESVVKQQNVKIEDPDNNLPQSSQNNEETDFFEDLFNPFKSYQSDEEDEQGEGDTGQNSGNGLVKWGATKEDMANQLLENGINVDPDLIVHLNRTEFMNLRNTNGYNDAQKALLSEIRRILRLRVNEAKRRHDRKAAKEREESPSIDLEKEDQDEDIVAKIGDHKPLTKNDMQKIISKAGLSLSIDKLYNMTGWEFRKFKASCNEEQALILGKFKRRLSAQKYAKRKKSIENGELPEKRFKTEEDTQAGPSETADPDPELDPIDIENRKLTNEEMQDVLTRAGLTITVDQLSEMDKKEYQILKSGMAENQASILGKIRNRLIMRNWWKKKKINKKCSTNQEINFADINPSVLLELFSSIAQAQNGGMKIELEESLDDPENNTKPEALKTETKEEDFEF</sequence>